<dbReference type="GO" id="GO:0003677">
    <property type="term" value="F:DNA binding"/>
    <property type="evidence" value="ECO:0007669"/>
    <property type="project" value="InterPro"/>
</dbReference>
<dbReference type="SUPFAM" id="SSF47413">
    <property type="entry name" value="lambda repressor-like DNA-binding domains"/>
    <property type="match status" value="1"/>
</dbReference>
<evidence type="ECO:0000313" key="2">
    <source>
        <dbReference type="EMBL" id="RLK53697.1"/>
    </source>
</evidence>
<comment type="caution">
    <text evidence="2">The sequence shown here is derived from an EMBL/GenBank/DDBJ whole genome shotgun (WGS) entry which is preliminary data.</text>
</comment>
<feature type="domain" description="HTH cro/C1-type" evidence="1">
    <location>
        <begin position="18"/>
        <end position="73"/>
    </location>
</feature>
<evidence type="ECO:0000313" key="3">
    <source>
        <dbReference type="Proteomes" id="UP000282454"/>
    </source>
</evidence>
<dbReference type="InterPro" id="IPR001387">
    <property type="entry name" value="Cro/C1-type_HTH"/>
</dbReference>
<dbReference type="SMART" id="SM00530">
    <property type="entry name" value="HTH_XRE"/>
    <property type="match status" value="1"/>
</dbReference>
<protein>
    <submittedName>
        <fullName evidence="2">Helix-turn-helix protein</fullName>
    </submittedName>
</protein>
<reference evidence="2 3" key="1">
    <citation type="submission" date="2018-10" db="EMBL/GenBank/DDBJ databases">
        <title>Genomic Encyclopedia of Archaeal and Bacterial Type Strains, Phase II (KMG-II): from individual species to whole genera.</title>
        <authorList>
            <person name="Goeker M."/>
        </authorList>
    </citation>
    <scope>NUCLEOTIDE SEQUENCE [LARGE SCALE GENOMIC DNA]</scope>
    <source>
        <strain evidence="2 3">DSM 45657</strain>
    </source>
</reference>
<dbReference type="Proteomes" id="UP000282454">
    <property type="component" value="Unassembled WGS sequence"/>
</dbReference>
<organism evidence="2 3">
    <name type="scientific">Actinokineospora cianjurensis</name>
    <dbReference type="NCBI Taxonomy" id="585224"/>
    <lineage>
        <taxon>Bacteria</taxon>
        <taxon>Bacillati</taxon>
        <taxon>Actinomycetota</taxon>
        <taxon>Actinomycetes</taxon>
        <taxon>Pseudonocardiales</taxon>
        <taxon>Pseudonocardiaceae</taxon>
        <taxon>Actinokineospora</taxon>
    </lineage>
</organism>
<keyword evidence="3" id="KW-1185">Reference proteome</keyword>
<dbReference type="AlphaFoldDB" id="A0A421AW52"/>
<dbReference type="RefSeq" id="WP_170224723.1">
    <property type="nucleotide sequence ID" value="NZ_RCDD01000011.1"/>
</dbReference>
<dbReference type="Gene3D" id="1.10.260.40">
    <property type="entry name" value="lambda repressor-like DNA-binding domains"/>
    <property type="match status" value="1"/>
</dbReference>
<dbReference type="Pfam" id="PF19054">
    <property type="entry name" value="DUF5753"/>
    <property type="match status" value="1"/>
</dbReference>
<dbReference type="InterPro" id="IPR043917">
    <property type="entry name" value="DUF5753"/>
</dbReference>
<dbReference type="Pfam" id="PF13560">
    <property type="entry name" value="HTH_31"/>
    <property type="match status" value="1"/>
</dbReference>
<dbReference type="InterPro" id="IPR010982">
    <property type="entry name" value="Lambda_DNA-bd_dom_sf"/>
</dbReference>
<evidence type="ECO:0000259" key="1">
    <source>
        <dbReference type="PROSITE" id="PS50943"/>
    </source>
</evidence>
<accession>A0A421AW52</accession>
<sequence length="285" mass="32176">MGREPDPWVSRKLLGRRLRRERERLGGTQQEVVAALEWSLSKLQRIEAGTHGVSTTDLRSLLAHYGTGAEQESYLAEARAGREKSWYAAFRDVLSTQVTRLFGYESIATSIRQVNPLHIPGPLQTRAYAREQLTPYFAEPRLGQAIEARVERQRRLWGTDRPEAAMVIDESAIRRLVGGPEVMREQLQRLVQAATEPHMSVRVVPFSTGWHYGLEGSFILIDVADPQGRTETVLYQEQADRDFFTDDDAKVLTAYDAKWDALEAVALGERESGELIADQLRLLGS</sequence>
<gene>
    <name evidence="2" type="ORF">CLV68_6620</name>
</gene>
<dbReference type="EMBL" id="RCDD01000011">
    <property type="protein sequence ID" value="RLK53697.1"/>
    <property type="molecule type" value="Genomic_DNA"/>
</dbReference>
<dbReference type="PROSITE" id="PS50943">
    <property type="entry name" value="HTH_CROC1"/>
    <property type="match status" value="1"/>
</dbReference>
<proteinExistence type="predicted"/>
<name>A0A421AW52_9PSEU</name>